<evidence type="ECO:0000259" key="1">
    <source>
        <dbReference type="Pfam" id="PF02214"/>
    </source>
</evidence>
<dbReference type="Proteomes" id="UP000789901">
    <property type="component" value="Unassembled WGS sequence"/>
</dbReference>
<protein>
    <submittedName>
        <fullName evidence="2">43890_t:CDS:1</fullName>
    </submittedName>
</protein>
<gene>
    <name evidence="2" type="ORF">GMARGA_LOCUS23702</name>
</gene>
<keyword evidence="3" id="KW-1185">Reference proteome</keyword>
<dbReference type="EMBL" id="CAJVQB010024229">
    <property type="protein sequence ID" value="CAG8803662.1"/>
    <property type="molecule type" value="Genomic_DNA"/>
</dbReference>
<dbReference type="InterPro" id="IPR011333">
    <property type="entry name" value="SKP1/BTB/POZ_sf"/>
</dbReference>
<dbReference type="PANTHER" id="PTHR31758:SF2">
    <property type="entry name" value="BTB_POZ DOMAIN-CONTAINING PROTEIN YLR108C"/>
    <property type="match status" value="1"/>
</dbReference>
<feature type="domain" description="Potassium channel tetramerisation-type BTB" evidence="1">
    <location>
        <begin position="28"/>
        <end position="85"/>
    </location>
</feature>
<organism evidence="2 3">
    <name type="scientific">Gigaspora margarita</name>
    <dbReference type="NCBI Taxonomy" id="4874"/>
    <lineage>
        <taxon>Eukaryota</taxon>
        <taxon>Fungi</taxon>
        <taxon>Fungi incertae sedis</taxon>
        <taxon>Mucoromycota</taxon>
        <taxon>Glomeromycotina</taxon>
        <taxon>Glomeromycetes</taxon>
        <taxon>Diversisporales</taxon>
        <taxon>Gigasporaceae</taxon>
        <taxon>Gigaspora</taxon>
    </lineage>
</organism>
<proteinExistence type="predicted"/>
<reference evidence="2 3" key="1">
    <citation type="submission" date="2021-06" db="EMBL/GenBank/DDBJ databases">
        <authorList>
            <person name="Kallberg Y."/>
            <person name="Tangrot J."/>
            <person name="Rosling A."/>
        </authorList>
    </citation>
    <scope>NUCLEOTIDE SEQUENCE [LARGE SCALE GENOMIC DNA]</scope>
    <source>
        <strain evidence="2 3">120-4 pot B 10/14</strain>
    </source>
</reference>
<name>A0ABN7VXA0_GIGMA</name>
<dbReference type="Pfam" id="PF02214">
    <property type="entry name" value="BTB_2"/>
    <property type="match status" value="1"/>
</dbReference>
<feature type="non-terminal residue" evidence="2">
    <location>
        <position position="1"/>
    </location>
</feature>
<accession>A0ABN7VXA0</accession>
<dbReference type="PANTHER" id="PTHR31758">
    <property type="entry name" value="BTB/POZ DOMAIN-CONTAINING PROTEIN YLR108C"/>
    <property type="match status" value="1"/>
</dbReference>
<sequence length="312" mass="36297">AADESEISCGQLGNVSLSQLDSKMEEYKVNVGGRIFHFSVDSLTRDSPNLLTEHLLSVSESQDENEIFFDRDPEVFEFIAKHLRGYNIFPLIKENLPLGWNLYNFIQCLTQDACFFKLKGLFISIRPFYYFSESLTAIDIFSREEKMVFNLQKVEPTKLHIENDDVMHVVQGKHIKAEFFAGNLVWDLISDNNWEFKFLNNWDNVMVKRISKEIRPQADPNVEYYAGESSGAFFSIDDIEMNGNDVYEHTVERSFSLQQTNRPFSCVRIWLKKLVFSLRIPNDPDKPLIIVPVWGIGLTQIYHKSLKYANFF</sequence>
<comment type="caution">
    <text evidence="2">The sequence shown here is derived from an EMBL/GenBank/DDBJ whole genome shotgun (WGS) entry which is preliminary data.</text>
</comment>
<dbReference type="InterPro" id="IPR003131">
    <property type="entry name" value="T1-type_BTB"/>
</dbReference>
<evidence type="ECO:0000313" key="3">
    <source>
        <dbReference type="Proteomes" id="UP000789901"/>
    </source>
</evidence>
<evidence type="ECO:0000313" key="2">
    <source>
        <dbReference type="EMBL" id="CAG8803662.1"/>
    </source>
</evidence>
<dbReference type="SUPFAM" id="SSF54695">
    <property type="entry name" value="POZ domain"/>
    <property type="match status" value="1"/>
</dbReference>
<dbReference type="Gene3D" id="3.30.710.10">
    <property type="entry name" value="Potassium Channel Kv1.1, Chain A"/>
    <property type="match status" value="1"/>
</dbReference>